<evidence type="ECO:0000256" key="6">
    <source>
        <dbReference type="RuleBase" id="RU000481"/>
    </source>
</evidence>
<dbReference type="EC" id="2.6.1.-" evidence="6"/>
<gene>
    <name evidence="10" type="ORF">BECKSD772D_GA0070982_101017</name>
    <name evidence="9" type="ORF">BECKSD772E_GA0070983_102724</name>
    <name evidence="8" type="ORF">BECKSD772F_GA0070984_102824</name>
</gene>
<keyword evidence="5" id="KW-0663">Pyridoxal phosphate</keyword>
<dbReference type="InterPro" id="IPR015421">
    <property type="entry name" value="PyrdxlP-dep_Trfase_major"/>
</dbReference>
<dbReference type="Gene3D" id="3.40.640.10">
    <property type="entry name" value="Type I PLP-dependent aspartate aminotransferase-like (Major domain)"/>
    <property type="match status" value="1"/>
</dbReference>
<evidence type="ECO:0000256" key="5">
    <source>
        <dbReference type="ARBA" id="ARBA00022898"/>
    </source>
</evidence>
<dbReference type="PROSITE" id="PS00105">
    <property type="entry name" value="AA_TRANSFER_CLASS_1"/>
    <property type="match status" value="1"/>
</dbReference>
<evidence type="ECO:0000259" key="7">
    <source>
        <dbReference type="Pfam" id="PF00155"/>
    </source>
</evidence>
<dbReference type="CDD" id="cd00609">
    <property type="entry name" value="AAT_like"/>
    <property type="match status" value="1"/>
</dbReference>
<accession>A0A450YBB0</accession>
<sequence length="414" mass="45316">MPTSKRSSHTLRRPSLKMADIAPFHAMEILGRAKELEARGRKIIHLEVGEPDFPTPGPIVEAGIQALHAGHTRYTAPLGILALREAIADFYLRRYGVGVPAHRIVVTPGASTALQLALATLIDPGDDVMVADPGYPCNRNMVRLFQGGIVEVPLGSDTAYQLTPGLVSRHATPATSAIVLTTPSNPTGALAPPKDMAGILDEANRLNAGVVVDEIYLDLVYDDAVIADSAVTEGTSDLGHPHVGTALALSQEIFVINGFSKYFGMTGWRLGWMVVPGSFLHQIEKLAQNLYLSAPTMAQYAALAAFRPETLAILEERRREFQRRRDFLLPALRDMGFHIPLKPHGAFYLYADCRSFTENSLLFAKELLENAGVAITPGIDFGRNAPARHVRFAYTTSMENLREGVERLRRYLRG</sequence>
<dbReference type="EMBL" id="CAADFU010000027">
    <property type="protein sequence ID" value="VFK43601.1"/>
    <property type="molecule type" value="Genomic_DNA"/>
</dbReference>
<comment type="similarity">
    <text evidence="2 6">Belongs to the class-I pyridoxal-phosphate-dependent aminotransferase family.</text>
</comment>
<evidence type="ECO:0000313" key="10">
    <source>
        <dbReference type="EMBL" id="VFK78249.1"/>
    </source>
</evidence>
<dbReference type="InterPro" id="IPR015424">
    <property type="entry name" value="PyrdxlP-dep_Trfase"/>
</dbReference>
<dbReference type="InterPro" id="IPR004838">
    <property type="entry name" value="NHTrfase_class1_PyrdxlP-BS"/>
</dbReference>
<keyword evidence="4 6" id="KW-0808">Transferase</keyword>
<dbReference type="InterPro" id="IPR004839">
    <property type="entry name" value="Aminotransferase_I/II_large"/>
</dbReference>
<protein>
    <recommendedName>
        <fullName evidence="6">Aminotransferase</fullName>
        <ecNumber evidence="6">2.6.1.-</ecNumber>
    </recommendedName>
</protein>
<dbReference type="GO" id="GO:0030170">
    <property type="term" value="F:pyridoxal phosphate binding"/>
    <property type="evidence" value="ECO:0007669"/>
    <property type="project" value="InterPro"/>
</dbReference>
<dbReference type="EMBL" id="CAADHB010000010">
    <property type="protein sequence ID" value="VFK78249.1"/>
    <property type="molecule type" value="Genomic_DNA"/>
</dbReference>
<evidence type="ECO:0000256" key="2">
    <source>
        <dbReference type="ARBA" id="ARBA00007441"/>
    </source>
</evidence>
<evidence type="ECO:0000256" key="4">
    <source>
        <dbReference type="ARBA" id="ARBA00022679"/>
    </source>
</evidence>
<evidence type="ECO:0000313" key="8">
    <source>
        <dbReference type="EMBL" id="VFK38838.1"/>
    </source>
</evidence>
<keyword evidence="3 6" id="KW-0032">Aminotransferase</keyword>
<dbReference type="Pfam" id="PF00155">
    <property type="entry name" value="Aminotran_1_2"/>
    <property type="match status" value="1"/>
</dbReference>
<dbReference type="GO" id="GO:0006520">
    <property type="term" value="P:amino acid metabolic process"/>
    <property type="evidence" value="ECO:0007669"/>
    <property type="project" value="InterPro"/>
</dbReference>
<dbReference type="PANTHER" id="PTHR46383:SF2">
    <property type="entry name" value="AMINOTRANSFERASE"/>
    <property type="match status" value="1"/>
</dbReference>
<feature type="domain" description="Aminotransferase class I/classII large" evidence="7">
    <location>
        <begin position="42"/>
        <end position="408"/>
    </location>
</feature>
<dbReference type="PANTHER" id="PTHR46383">
    <property type="entry name" value="ASPARTATE AMINOTRANSFERASE"/>
    <property type="match status" value="1"/>
</dbReference>
<dbReference type="InterPro" id="IPR050596">
    <property type="entry name" value="AspAT/PAT-like"/>
</dbReference>
<dbReference type="EMBL" id="CAADFR010000028">
    <property type="protein sequence ID" value="VFK38838.1"/>
    <property type="molecule type" value="Genomic_DNA"/>
</dbReference>
<comment type="cofactor">
    <cofactor evidence="1 6">
        <name>pyridoxal 5'-phosphate</name>
        <dbReference type="ChEBI" id="CHEBI:597326"/>
    </cofactor>
</comment>
<name>A0A450YBB0_9GAMM</name>
<organism evidence="8">
    <name type="scientific">Candidatus Kentrum sp. SD</name>
    <dbReference type="NCBI Taxonomy" id="2126332"/>
    <lineage>
        <taxon>Bacteria</taxon>
        <taxon>Pseudomonadati</taxon>
        <taxon>Pseudomonadota</taxon>
        <taxon>Gammaproteobacteria</taxon>
        <taxon>Candidatus Kentrum</taxon>
    </lineage>
</organism>
<evidence type="ECO:0000256" key="1">
    <source>
        <dbReference type="ARBA" id="ARBA00001933"/>
    </source>
</evidence>
<evidence type="ECO:0000256" key="3">
    <source>
        <dbReference type="ARBA" id="ARBA00022576"/>
    </source>
</evidence>
<evidence type="ECO:0000313" key="9">
    <source>
        <dbReference type="EMBL" id="VFK43601.1"/>
    </source>
</evidence>
<reference evidence="8" key="1">
    <citation type="submission" date="2019-02" db="EMBL/GenBank/DDBJ databases">
        <authorList>
            <person name="Gruber-Vodicka R. H."/>
            <person name="Seah K. B. B."/>
        </authorList>
    </citation>
    <scope>NUCLEOTIDE SEQUENCE</scope>
    <source>
        <strain evidence="10">BECK_S127</strain>
        <strain evidence="9">BECK_S1320</strain>
        <strain evidence="8">BECK_S1321</strain>
    </source>
</reference>
<dbReference type="SUPFAM" id="SSF53383">
    <property type="entry name" value="PLP-dependent transferases"/>
    <property type="match status" value="1"/>
</dbReference>
<dbReference type="GO" id="GO:0008483">
    <property type="term" value="F:transaminase activity"/>
    <property type="evidence" value="ECO:0007669"/>
    <property type="project" value="UniProtKB-KW"/>
</dbReference>
<dbReference type="AlphaFoldDB" id="A0A450YBB0"/>
<proteinExistence type="inferred from homology"/>